<name>A0A1X2HLW4_9FUNG</name>
<keyword evidence="4" id="KW-0808">Transferase</keyword>
<feature type="transmembrane region" description="Helical" evidence="8">
    <location>
        <begin position="62"/>
        <end position="81"/>
    </location>
</feature>
<feature type="transmembrane region" description="Helical" evidence="8">
    <location>
        <begin position="6"/>
        <end position="24"/>
    </location>
</feature>
<feature type="transmembrane region" description="Helical" evidence="8">
    <location>
        <begin position="36"/>
        <end position="56"/>
    </location>
</feature>
<comment type="similarity">
    <text evidence="3">Belongs to the wax synthase family.</text>
</comment>
<sequence>MPTLVTRALLYGCSSIPSLFFYILTEKYHGTPNSILVMIAVAQVLLPISFDGAGILADNAVLAVLSVTLGAGMAFYIRDIWKCGGDLEKKRTLPPFYFVLARWNENTPSSRSISTTTAAAAKTHDVPDDVRKPPSVSVIRQDSQWWLLQSLGYMLLSVPVMSFFDGLLRVCQLPPDTETTSYWHRLPPPWQTLAYHLMAGFTLHLHVGIVEVLYRLFLTLRLAIFSAIWSSSTTMSTKLKTLLDCYDVTYRFISQPAIFDKPWLAHSAYNLWSERWHQIFRPGFMKLAYQPVRALFATSTATDNKNRNTMALMGRMTATMAVYVASGLLHDYILVIMMGYSTIQSYPGMLGQQTMFFILQGIASIVSAPGTPWSYWWANMPNWMARLLTLVWIIYTAPIFVDPYLRIGLHKEAEVPLYPRSFDPYIGFLCPYGSISL</sequence>
<dbReference type="GO" id="GO:0008374">
    <property type="term" value="F:O-acyltransferase activity"/>
    <property type="evidence" value="ECO:0007669"/>
    <property type="project" value="InterPro"/>
</dbReference>
<dbReference type="GO" id="GO:0006629">
    <property type="term" value="P:lipid metabolic process"/>
    <property type="evidence" value="ECO:0007669"/>
    <property type="project" value="InterPro"/>
</dbReference>
<protein>
    <recommendedName>
        <fullName evidence="9">Wax synthase domain-containing protein</fullName>
    </recommendedName>
</protein>
<comment type="pathway">
    <text evidence="2">Secondary metabolite biosynthesis.</text>
</comment>
<reference evidence="10 11" key="1">
    <citation type="submission" date="2016-07" db="EMBL/GenBank/DDBJ databases">
        <title>Pervasive Adenine N6-methylation of Active Genes in Fungi.</title>
        <authorList>
            <consortium name="DOE Joint Genome Institute"/>
            <person name="Mondo S.J."/>
            <person name="Dannebaum R.O."/>
            <person name="Kuo R.C."/>
            <person name="Labutti K."/>
            <person name="Haridas S."/>
            <person name="Kuo A."/>
            <person name="Salamov A."/>
            <person name="Ahrendt S.R."/>
            <person name="Lipzen A."/>
            <person name="Sullivan W."/>
            <person name="Andreopoulos W.B."/>
            <person name="Clum A."/>
            <person name="Lindquist E."/>
            <person name="Daum C."/>
            <person name="Ramamoorthy G.K."/>
            <person name="Gryganskyi A."/>
            <person name="Culley D."/>
            <person name="Magnuson J.K."/>
            <person name="James T.Y."/>
            <person name="O'Malley M.A."/>
            <person name="Stajich J.E."/>
            <person name="Spatafora J.W."/>
            <person name="Visel A."/>
            <person name="Grigoriev I.V."/>
        </authorList>
    </citation>
    <scope>NUCLEOTIDE SEQUENCE [LARGE SCALE GENOMIC DNA]</scope>
    <source>
        <strain evidence="10 11">NRRL 1336</strain>
    </source>
</reference>
<dbReference type="STRING" id="90262.A0A1X2HLW4"/>
<comment type="caution">
    <text evidence="10">The sequence shown here is derived from an EMBL/GenBank/DDBJ whole genome shotgun (WGS) entry which is preliminary data.</text>
</comment>
<comment type="subcellular location">
    <subcellularLocation>
        <location evidence="1">Membrane</location>
        <topology evidence="1">Multi-pass membrane protein</topology>
    </subcellularLocation>
</comment>
<proteinExistence type="inferred from homology"/>
<feature type="transmembrane region" description="Helical" evidence="8">
    <location>
        <begin position="145"/>
        <end position="168"/>
    </location>
</feature>
<evidence type="ECO:0000256" key="6">
    <source>
        <dbReference type="ARBA" id="ARBA00022989"/>
    </source>
</evidence>
<evidence type="ECO:0000256" key="1">
    <source>
        <dbReference type="ARBA" id="ARBA00004141"/>
    </source>
</evidence>
<keyword evidence="6 8" id="KW-1133">Transmembrane helix</keyword>
<dbReference type="PANTHER" id="PTHR31595:SF57">
    <property type="entry name" value="OS04G0481900 PROTEIN"/>
    <property type="match status" value="1"/>
</dbReference>
<dbReference type="OrthoDB" id="1077582at2759"/>
<evidence type="ECO:0000313" key="10">
    <source>
        <dbReference type="EMBL" id="ORY99811.1"/>
    </source>
</evidence>
<dbReference type="AlphaFoldDB" id="A0A1X2HLW4"/>
<feature type="transmembrane region" description="Helical" evidence="8">
    <location>
        <begin position="355"/>
        <end position="377"/>
    </location>
</feature>
<feature type="domain" description="Wax synthase" evidence="9">
    <location>
        <begin position="256"/>
        <end position="357"/>
    </location>
</feature>
<evidence type="ECO:0000256" key="7">
    <source>
        <dbReference type="ARBA" id="ARBA00023136"/>
    </source>
</evidence>
<evidence type="ECO:0000256" key="2">
    <source>
        <dbReference type="ARBA" id="ARBA00005179"/>
    </source>
</evidence>
<keyword evidence="5 8" id="KW-0812">Transmembrane</keyword>
<accession>A0A1X2HLW4</accession>
<evidence type="ECO:0000256" key="3">
    <source>
        <dbReference type="ARBA" id="ARBA00007282"/>
    </source>
</evidence>
<dbReference type="Proteomes" id="UP000193560">
    <property type="component" value="Unassembled WGS sequence"/>
</dbReference>
<gene>
    <name evidence="10" type="ORF">BCR42DRAFT_429986</name>
</gene>
<dbReference type="InterPro" id="IPR044851">
    <property type="entry name" value="Wax_synthase"/>
</dbReference>
<keyword evidence="7 8" id="KW-0472">Membrane</keyword>
<keyword evidence="11" id="KW-1185">Reference proteome</keyword>
<feature type="transmembrane region" description="Helical" evidence="8">
    <location>
        <begin position="320"/>
        <end position="343"/>
    </location>
</feature>
<dbReference type="InterPro" id="IPR032805">
    <property type="entry name" value="Wax_synthase_dom"/>
</dbReference>
<evidence type="ECO:0000313" key="11">
    <source>
        <dbReference type="Proteomes" id="UP000193560"/>
    </source>
</evidence>
<evidence type="ECO:0000256" key="5">
    <source>
        <dbReference type="ARBA" id="ARBA00022692"/>
    </source>
</evidence>
<evidence type="ECO:0000256" key="4">
    <source>
        <dbReference type="ARBA" id="ARBA00022679"/>
    </source>
</evidence>
<dbReference type="Pfam" id="PF13813">
    <property type="entry name" value="MBOAT_2"/>
    <property type="match status" value="1"/>
</dbReference>
<dbReference type="EMBL" id="MCGE01000058">
    <property type="protein sequence ID" value="ORY99811.1"/>
    <property type="molecule type" value="Genomic_DNA"/>
</dbReference>
<organism evidence="10 11">
    <name type="scientific">Absidia repens</name>
    <dbReference type="NCBI Taxonomy" id="90262"/>
    <lineage>
        <taxon>Eukaryota</taxon>
        <taxon>Fungi</taxon>
        <taxon>Fungi incertae sedis</taxon>
        <taxon>Mucoromycota</taxon>
        <taxon>Mucoromycotina</taxon>
        <taxon>Mucoromycetes</taxon>
        <taxon>Mucorales</taxon>
        <taxon>Cunninghamellaceae</taxon>
        <taxon>Absidia</taxon>
    </lineage>
</organism>
<evidence type="ECO:0000256" key="8">
    <source>
        <dbReference type="SAM" id="Phobius"/>
    </source>
</evidence>
<evidence type="ECO:0000259" key="9">
    <source>
        <dbReference type="Pfam" id="PF13813"/>
    </source>
</evidence>
<dbReference type="PANTHER" id="PTHR31595">
    <property type="entry name" value="LONG-CHAIN-ALCOHOL O-FATTY-ACYLTRANSFERASE 3-RELATED"/>
    <property type="match status" value="1"/>
</dbReference>
<dbReference type="GO" id="GO:0016020">
    <property type="term" value="C:membrane"/>
    <property type="evidence" value="ECO:0007669"/>
    <property type="project" value="UniProtKB-SubCell"/>
</dbReference>
<feature type="transmembrane region" description="Helical" evidence="8">
    <location>
        <begin position="188"/>
        <end position="205"/>
    </location>
</feature>
<feature type="transmembrane region" description="Helical" evidence="8">
    <location>
        <begin position="383"/>
        <end position="401"/>
    </location>
</feature>